<dbReference type="Proteomes" id="UP000643405">
    <property type="component" value="Unassembled WGS sequence"/>
</dbReference>
<dbReference type="AlphaFoldDB" id="A0A8J6PH13"/>
<dbReference type="InterPro" id="IPR013786">
    <property type="entry name" value="AcylCoA_DH/ox_N"/>
</dbReference>
<dbReference type="InterPro" id="IPR009075">
    <property type="entry name" value="AcylCo_DH/oxidase_C"/>
</dbReference>
<dbReference type="Pfam" id="PF02771">
    <property type="entry name" value="Acyl-CoA_dh_N"/>
    <property type="match status" value="1"/>
</dbReference>
<evidence type="ECO:0000256" key="1">
    <source>
        <dbReference type="ARBA" id="ARBA00001974"/>
    </source>
</evidence>
<dbReference type="Gene3D" id="1.20.140.10">
    <property type="entry name" value="Butyryl-CoA Dehydrogenase, subunit A, domain 3"/>
    <property type="match status" value="1"/>
</dbReference>
<dbReference type="InterPro" id="IPR037069">
    <property type="entry name" value="AcylCoA_DH/ox_N_sf"/>
</dbReference>
<dbReference type="RefSeq" id="WP_188163251.1">
    <property type="nucleotide sequence ID" value="NZ_JACVVX010000001.1"/>
</dbReference>
<comment type="caution">
    <text evidence="8">The sequence shown here is derived from an EMBL/GenBank/DDBJ whole genome shotgun (WGS) entry which is preliminary data.</text>
</comment>
<dbReference type="InterPro" id="IPR046373">
    <property type="entry name" value="Acyl-CoA_Oxase/DH_mid-dom_sf"/>
</dbReference>
<dbReference type="GO" id="GO:0003995">
    <property type="term" value="F:acyl-CoA dehydrogenase activity"/>
    <property type="evidence" value="ECO:0007669"/>
    <property type="project" value="TreeGrafter"/>
</dbReference>
<evidence type="ECO:0000256" key="3">
    <source>
        <dbReference type="ARBA" id="ARBA00022630"/>
    </source>
</evidence>
<dbReference type="InterPro" id="IPR009100">
    <property type="entry name" value="AcylCoA_DH/oxidase_NM_dom_sf"/>
</dbReference>
<keyword evidence="4" id="KW-0274">FAD</keyword>
<reference evidence="8" key="1">
    <citation type="submission" date="2020-09" db="EMBL/GenBank/DDBJ databases">
        <title>Genome seq and assembly of Tianweitania sp.</title>
        <authorList>
            <person name="Chhetri G."/>
        </authorList>
    </citation>
    <scope>NUCLEOTIDE SEQUENCE</scope>
    <source>
        <strain evidence="8">Rool2</strain>
    </source>
</reference>
<comment type="cofactor">
    <cofactor evidence="1">
        <name>FAD</name>
        <dbReference type="ChEBI" id="CHEBI:57692"/>
    </cofactor>
</comment>
<evidence type="ECO:0000313" key="8">
    <source>
        <dbReference type="EMBL" id="MBD0413853.1"/>
    </source>
</evidence>
<dbReference type="GO" id="GO:0050660">
    <property type="term" value="F:flavin adenine dinucleotide binding"/>
    <property type="evidence" value="ECO:0007669"/>
    <property type="project" value="InterPro"/>
</dbReference>
<evidence type="ECO:0000259" key="6">
    <source>
        <dbReference type="Pfam" id="PF00441"/>
    </source>
</evidence>
<comment type="similarity">
    <text evidence="2">Belongs to the acyl-CoA dehydrogenase family.</text>
</comment>
<dbReference type="Gene3D" id="1.10.540.10">
    <property type="entry name" value="Acyl-CoA dehydrogenase/oxidase, N-terminal domain"/>
    <property type="match status" value="1"/>
</dbReference>
<dbReference type="EMBL" id="JACVVX010000001">
    <property type="protein sequence ID" value="MBD0413853.1"/>
    <property type="molecule type" value="Genomic_DNA"/>
</dbReference>
<keyword evidence="3" id="KW-0285">Flavoprotein</keyword>
<evidence type="ECO:0000256" key="4">
    <source>
        <dbReference type="ARBA" id="ARBA00022827"/>
    </source>
</evidence>
<evidence type="ECO:0000259" key="7">
    <source>
        <dbReference type="Pfam" id="PF02771"/>
    </source>
</evidence>
<feature type="domain" description="Acyl-CoA dehydrogenase/oxidase C-terminal" evidence="6">
    <location>
        <begin position="230"/>
        <end position="367"/>
    </location>
</feature>
<dbReference type="InterPro" id="IPR036250">
    <property type="entry name" value="AcylCo_DH-like_C"/>
</dbReference>
<proteinExistence type="inferred from homology"/>
<dbReference type="SUPFAM" id="SSF47203">
    <property type="entry name" value="Acyl-CoA dehydrogenase C-terminal domain-like"/>
    <property type="match status" value="1"/>
</dbReference>
<feature type="domain" description="Acyl-CoA dehydrogenase/oxidase N-terminal" evidence="7">
    <location>
        <begin position="15"/>
        <end position="87"/>
    </location>
</feature>
<gene>
    <name evidence="8" type="ORF">ICI42_04205</name>
</gene>
<keyword evidence="9" id="KW-1185">Reference proteome</keyword>
<evidence type="ECO:0000256" key="2">
    <source>
        <dbReference type="ARBA" id="ARBA00009347"/>
    </source>
</evidence>
<evidence type="ECO:0000313" key="9">
    <source>
        <dbReference type="Proteomes" id="UP000643405"/>
    </source>
</evidence>
<protein>
    <submittedName>
        <fullName evidence="8">Acyl-CoA/acyl-ACP dehydrogenase</fullName>
    </submittedName>
</protein>
<dbReference type="PANTHER" id="PTHR43884:SF20">
    <property type="entry name" value="ACYL-COA DEHYDROGENASE FADE28"/>
    <property type="match status" value="1"/>
</dbReference>
<dbReference type="PANTHER" id="PTHR43884">
    <property type="entry name" value="ACYL-COA DEHYDROGENASE"/>
    <property type="match status" value="1"/>
</dbReference>
<accession>A0A8J6PH13</accession>
<dbReference type="SUPFAM" id="SSF56645">
    <property type="entry name" value="Acyl-CoA dehydrogenase NM domain-like"/>
    <property type="match status" value="1"/>
</dbReference>
<evidence type="ECO:0000256" key="5">
    <source>
        <dbReference type="ARBA" id="ARBA00023002"/>
    </source>
</evidence>
<dbReference type="Pfam" id="PF00441">
    <property type="entry name" value="Acyl-CoA_dh_1"/>
    <property type="match status" value="1"/>
</dbReference>
<name>A0A8J6PH13_9HYPH</name>
<organism evidence="8 9">
    <name type="scientific">Oryzicola mucosus</name>
    <dbReference type="NCBI Taxonomy" id="2767425"/>
    <lineage>
        <taxon>Bacteria</taxon>
        <taxon>Pseudomonadati</taxon>
        <taxon>Pseudomonadota</taxon>
        <taxon>Alphaproteobacteria</taxon>
        <taxon>Hyphomicrobiales</taxon>
        <taxon>Phyllobacteriaceae</taxon>
        <taxon>Oryzicola</taxon>
    </lineage>
</organism>
<dbReference type="Gene3D" id="2.40.110.10">
    <property type="entry name" value="Butyryl-CoA Dehydrogenase, subunit A, domain 2"/>
    <property type="match status" value="1"/>
</dbReference>
<keyword evidence="5" id="KW-0560">Oxidoreductase</keyword>
<dbReference type="CDD" id="cd00567">
    <property type="entry name" value="ACAD"/>
    <property type="match status" value="1"/>
</dbReference>
<sequence>MPQTMFDDEEGTLGMLRESVASFAEQNPGAKALRARRAAETDLDADLWRGMAEAGWLGLLLPEELGGSGLGLAEQAVLSETLGRSLLTEPLAQLVVFSSVLLKRVAESNARTALANGIADGSRIVSPVWQGSDAELSDVSAEPRPDGGYALSGSYHFVSAPHSATDFLAIARSPDGLILVSIDAAADGISVTARPTVDGSRLGHVTLKDVVVSASQVLAKGSAVQAALDEAIEVTRFALAAELAGIASRALEIAVAYTRDRVQFGKPIASFQAVQHRLVDMWGDAEFACAAVVNAADAARDETARATSLAILAAKARAGDAAVSVTRRAVHLHGAMGFTDECDIGLYLKRAINLNATLGQPEVLRLQFVALERAAA</sequence>